<dbReference type="EMBL" id="LNZH02000166">
    <property type="protein sequence ID" value="OCB89016.1"/>
    <property type="molecule type" value="Genomic_DNA"/>
</dbReference>
<feature type="compositionally biased region" description="Polar residues" evidence="1">
    <location>
        <begin position="258"/>
        <end position="271"/>
    </location>
</feature>
<feature type="compositionally biased region" description="Polar residues" evidence="1">
    <location>
        <begin position="574"/>
        <end position="590"/>
    </location>
</feature>
<protein>
    <submittedName>
        <fullName evidence="2">Uncharacterized protein</fullName>
    </submittedName>
</protein>
<gene>
    <name evidence="2" type="ORF">A7U60_g3824</name>
</gene>
<feature type="compositionally biased region" description="Low complexity" evidence="1">
    <location>
        <begin position="13"/>
        <end position="24"/>
    </location>
</feature>
<feature type="compositionally biased region" description="Polar residues" evidence="1">
    <location>
        <begin position="551"/>
        <end position="565"/>
    </location>
</feature>
<feature type="compositionally biased region" description="Polar residues" evidence="1">
    <location>
        <begin position="238"/>
        <end position="247"/>
    </location>
</feature>
<feature type="compositionally biased region" description="Low complexity" evidence="1">
    <location>
        <begin position="79"/>
        <end position="89"/>
    </location>
</feature>
<feature type="compositionally biased region" description="Low complexity" evidence="1">
    <location>
        <begin position="208"/>
        <end position="229"/>
    </location>
</feature>
<organism evidence="2 3">
    <name type="scientific">Sanghuangporus baumii</name>
    <name type="common">Phellinus baumii</name>
    <dbReference type="NCBI Taxonomy" id="108892"/>
    <lineage>
        <taxon>Eukaryota</taxon>
        <taxon>Fungi</taxon>
        <taxon>Dikarya</taxon>
        <taxon>Basidiomycota</taxon>
        <taxon>Agaricomycotina</taxon>
        <taxon>Agaricomycetes</taxon>
        <taxon>Hymenochaetales</taxon>
        <taxon>Hymenochaetaceae</taxon>
        <taxon>Sanghuangporus</taxon>
    </lineage>
</organism>
<feature type="compositionally biased region" description="Low complexity" evidence="1">
    <location>
        <begin position="734"/>
        <end position="750"/>
    </location>
</feature>
<feature type="compositionally biased region" description="Polar residues" evidence="1">
    <location>
        <begin position="99"/>
        <end position="126"/>
    </location>
</feature>
<feature type="region of interest" description="Disordered" evidence="1">
    <location>
        <begin position="891"/>
        <end position="917"/>
    </location>
</feature>
<feature type="compositionally biased region" description="Low complexity" evidence="1">
    <location>
        <begin position="276"/>
        <end position="289"/>
    </location>
</feature>
<feature type="compositionally biased region" description="Polar residues" evidence="1">
    <location>
        <begin position="700"/>
        <end position="718"/>
    </location>
</feature>
<reference evidence="2" key="1">
    <citation type="submission" date="2016-06" db="EMBL/GenBank/DDBJ databases">
        <title>Draft Genome sequence of the fungus Inonotus baumii.</title>
        <authorList>
            <person name="Zhu H."/>
            <person name="Lin W."/>
        </authorList>
    </citation>
    <scope>NUCLEOTIDE SEQUENCE</scope>
    <source>
        <strain evidence="2">821</strain>
    </source>
</reference>
<sequence>MAILGFFKKGKSKVSTSSQASSTSPRAPKADDAASSESYVLPPRSGLLPSVGNGDDGYTSSSASFVSAASSKKIRLPFSKKSSTPSSSPLTRPLDQPRKSFNFSSDKLSLSIDTSFDSPSLQSSVFPSRRESPSTPTLPRPVSNARPQPAPLQKPDPTYERKSNGGLFSWRERKKSKSPKPDPDSLVLPPLTDASFNLKSFRHVLPESGSESSSKRSPVQSPSSSSLVPPARPRGASVASTDSSQRISVAAFREAQARRSSTNLANGSPSPTIRPVSVAANNSAVSDAVPPRPLRAGRPTASPSPTPGRGGQPKPSRKSAVISSSSETSSSEESDSDDGSPSRPRSRLSRQRTITKRSYGARSDLGHGASRTTDYSHHQQVPSTRSEAGHDTSNRSSHASASPSRGPPPSAFPKPAEATVGTRSFSLYRRQRASYSTSELSPSAAAQRASVVADANRREHATAVAQRQRGGGDSDTSESSSESESSDEDAPLSALKCPKRPGSAFSQRSDGSSTLPRKPLIDLNTKNNPLSGKPIKDDSGAELPKGRKTFISPTDINSRLSQLTTAAGLKGHRSNSASRSEANLSSQTKASPKPSFADSAKSDSPASTTTIVAPPRLESLRPVTPGARRASVSALSEILDSSQSKASELRPVPVKDRVERDTGFRVVSRPQKSATSPPSFGSTNGLPQNAFSQLAKVSHQRQSSSSTFTVTSRPQNSIPPLVTKPLVASPQNESSVSGSSTSASFSASRAVPAMQKSPPQRPFMMGGKRQESPASSTGGSSNGKAPLTPMDGSDYFSPDVRGTGDSPASSAVGASPPSAMKGARGHLKRVSVSFQEPLEVDKDETVRGRKSGLGQLKIETQAAVEERESRLRERRRSEAKAAIELANVINGRGPLETDDDNEDPTMVPRLPPLNTGGGMGMDFNGMMQMRWEQQGMSTPMMGGMSAMAPLNGMPGMSMGMGPNPAQFMVSSPPPGADAAFLAAHRQAMQIAKQAYQYAVAQQAMAAAADEWERGSSVSAFTAPGPAMGMGMGSSMGMGGYGMNNMWNTAPMFAPAPRSMYAGNTGGMSETGWGAASVYGDAFGPSNRRAQMLNPQMGSSGGGGSASVIGFPSSYPRAESTGNIPRSSMPSSRNAPRPRTRTAPSNTPLPTQHRHSRGPPSSWKIGT</sequence>
<dbReference type="AlphaFoldDB" id="A0A9Q5HZY6"/>
<feature type="region of interest" description="Disordered" evidence="1">
    <location>
        <begin position="1"/>
        <end position="826"/>
    </location>
</feature>
<evidence type="ECO:0000313" key="3">
    <source>
        <dbReference type="Proteomes" id="UP000757232"/>
    </source>
</evidence>
<feature type="compositionally biased region" description="Polar residues" evidence="1">
    <location>
        <begin position="504"/>
        <end position="515"/>
    </location>
</feature>
<feature type="compositionally biased region" description="Polar residues" evidence="1">
    <location>
        <begin position="602"/>
        <end position="611"/>
    </location>
</feature>
<dbReference type="Proteomes" id="UP000757232">
    <property type="component" value="Unassembled WGS sequence"/>
</dbReference>
<evidence type="ECO:0000256" key="1">
    <source>
        <dbReference type="SAM" id="MobiDB-lite"/>
    </source>
</evidence>
<feature type="compositionally biased region" description="Basic residues" evidence="1">
    <location>
        <begin position="344"/>
        <end position="355"/>
    </location>
</feature>
<accession>A0A9Q5HZY6</accession>
<feature type="compositionally biased region" description="Polar residues" evidence="1">
    <location>
        <begin position="772"/>
        <end position="783"/>
    </location>
</feature>
<name>A0A9Q5HZY6_SANBA</name>
<feature type="compositionally biased region" description="Polar residues" evidence="1">
    <location>
        <begin position="370"/>
        <end position="386"/>
    </location>
</feature>
<comment type="caution">
    <text evidence="2">The sequence shown here is derived from an EMBL/GenBank/DDBJ whole genome shotgun (WGS) entry which is preliminary data.</text>
</comment>
<feature type="region of interest" description="Disordered" evidence="1">
    <location>
        <begin position="1088"/>
        <end position="1166"/>
    </location>
</feature>
<keyword evidence="3" id="KW-1185">Reference proteome</keyword>
<feature type="compositionally biased region" description="Basic and acidic residues" evidence="1">
    <location>
        <begin position="653"/>
        <end position="663"/>
    </location>
</feature>
<feature type="compositionally biased region" description="Low complexity" evidence="1">
    <location>
        <begin position="1129"/>
        <end position="1147"/>
    </location>
</feature>
<feature type="compositionally biased region" description="Low complexity" evidence="1">
    <location>
        <begin position="806"/>
        <end position="819"/>
    </location>
</feature>
<proteinExistence type="predicted"/>
<feature type="compositionally biased region" description="Polar residues" evidence="1">
    <location>
        <begin position="1119"/>
        <end position="1128"/>
    </location>
</feature>
<evidence type="ECO:0000313" key="2">
    <source>
        <dbReference type="EMBL" id="OCB89016.1"/>
    </source>
</evidence>
<feature type="compositionally biased region" description="Low complexity" evidence="1">
    <location>
        <begin position="60"/>
        <end position="71"/>
    </location>
</feature>
<feature type="compositionally biased region" description="Polar residues" evidence="1">
    <location>
        <begin position="670"/>
        <end position="692"/>
    </location>
</feature>
<dbReference type="OrthoDB" id="2687738at2759"/>
<feature type="compositionally biased region" description="Low complexity" evidence="1">
    <location>
        <begin position="443"/>
        <end position="454"/>
    </location>
</feature>